<dbReference type="Gene3D" id="3.20.20.370">
    <property type="entry name" value="Glycoside hydrolase/deacetylase"/>
    <property type="match status" value="1"/>
</dbReference>
<feature type="compositionally biased region" description="Low complexity" evidence="6">
    <location>
        <begin position="249"/>
        <end position="258"/>
    </location>
</feature>
<dbReference type="GO" id="GO:0046872">
    <property type="term" value="F:metal ion binding"/>
    <property type="evidence" value="ECO:0007669"/>
    <property type="project" value="UniProtKB-KW"/>
</dbReference>
<keyword evidence="2" id="KW-0479">Metal-binding</keyword>
<evidence type="ECO:0000256" key="2">
    <source>
        <dbReference type="ARBA" id="ARBA00022723"/>
    </source>
</evidence>
<feature type="domain" description="NodB homology" evidence="7">
    <location>
        <begin position="18"/>
        <end position="208"/>
    </location>
</feature>
<keyword evidence="9" id="KW-1185">Reference proteome</keyword>
<protein>
    <submittedName>
        <fullName evidence="8">Glycoside hydrolase/deacetylase</fullName>
    </submittedName>
</protein>
<proteinExistence type="predicted"/>
<evidence type="ECO:0000256" key="6">
    <source>
        <dbReference type="SAM" id="MobiDB-lite"/>
    </source>
</evidence>
<dbReference type="PROSITE" id="PS51677">
    <property type="entry name" value="NODB"/>
    <property type="match status" value="1"/>
</dbReference>
<evidence type="ECO:0000313" key="8">
    <source>
        <dbReference type="EMBL" id="ORX47587.1"/>
    </source>
</evidence>
<name>A0A1Y1V737_9FUNG</name>
<evidence type="ECO:0000259" key="7">
    <source>
        <dbReference type="PROSITE" id="PS51677"/>
    </source>
</evidence>
<accession>A0A1Y1V737</accession>
<dbReference type="SUPFAM" id="SSF88713">
    <property type="entry name" value="Glycoside hydrolase/deacetylase"/>
    <property type="match status" value="1"/>
</dbReference>
<reference evidence="8 9" key="2">
    <citation type="submission" date="2016-08" db="EMBL/GenBank/DDBJ databases">
        <title>Pervasive Adenine N6-methylation of Active Genes in Fungi.</title>
        <authorList>
            <consortium name="DOE Joint Genome Institute"/>
            <person name="Mondo S.J."/>
            <person name="Dannebaum R.O."/>
            <person name="Kuo R.C."/>
            <person name="Labutti K."/>
            <person name="Haridas S."/>
            <person name="Kuo A."/>
            <person name="Salamov A."/>
            <person name="Ahrendt S.R."/>
            <person name="Lipzen A."/>
            <person name="Sullivan W."/>
            <person name="Andreopoulos W.B."/>
            <person name="Clum A."/>
            <person name="Lindquist E."/>
            <person name="Daum C."/>
            <person name="Ramamoorthy G.K."/>
            <person name="Gryganskyi A."/>
            <person name="Culley D."/>
            <person name="Magnuson J.K."/>
            <person name="James T.Y."/>
            <person name="O'Malley M.A."/>
            <person name="Stajich J.E."/>
            <person name="Spatafora J.W."/>
            <person name="Visel A."/>
            <person name="Grigoriev I.V."/>
        </authorList>
    </citation>
    <scope>NUCLEOTIDE SEQUENCE [LARGE SCALE GENOMIC DNA]</scope>
    <source>
        <strain evidence="9">finn</strain>
    </source>
</reference>
<dbReference type="Pfam" id="PF01522">
    <property type="entry name" value="Polysacc_deac_1"/>
    <property type="match status" value="1"/>
</dbReference>
<dbReference type="InterPro" id="IPR002509">
    <property type="entry name" value="NODB_dom"/>
</dbReference>
<sequence length="350" mass="38924">MNSVRGDVKYFSKCINEGDFAITFDDGPNLDYTNMILDILDEFDVKATFFVNGKNCVNITANTAAQKIIKREYESGHTIGSHTFTHPFGITNLTDDELTYQLDELNKVLYDLIGVKPAFFRPPLGEYSEANLKIIEKSGFTANILWNLDSEDWDVNYNATQQYIDNLEGKDPNSHSWISLNHDIQKVTAEKNLRIVIPYIKKLGYNIVPMDVCIGLPAYQNEKTQDSKTTTKIIKTTTTTTTTKKRTTTKSATTTTTKNEVSKEPNSEIVVENPQNLNANTVTTSTTVAISTTTNTASSTNNENTNTNDTVNGNITISNDANNDSSDATTIKTSIIFSSAFMIMIAYLFL</sequence>
<keyword evidence="4 8" id="KW-0378">Hydrolase</keyword>
<keyword evidence="3" id="KW-0732">Signal</keyword>
<evidence type="ECO:0000256" key="1">
    <source>
        <dbReference type="ARBA" id="ARBA00001941"/>
    </source>
</evidence>
<dbReference type="OrthoDB" id="5547340at2759"/>
<evidence type="ECO:0000256" key="4">
    <source>
        <dbReference type="ARBA" id="ARBA00022801"/>
    </source>
</evidence>
<comment type="cofactor">
    <cofactor evidence="1">
        <name>Co(2+)</name>
        <dbReference type="ChEBI" id="CHEBI:48828"/>
    </cofactor>
</comment>
<evidence type="ECO:0000313" key="9">
    <source>
        <dbReference type="Proteomes" id="UP000193719"/>
    </source>
</evidence>
<dbReference type="PANTHER" id="PTHR46471">
    <property type="entry name" value="CHITIN DEACETYLASE"/>
    <property type="match status" value="1"/>
</dbReference>
<evidence type="ECO:0000256" key="3">
    <source>
        <dbReference type="ARBA" id="ARBA00022729"/>
    </source>
</evidence>
<dbReference type="STRING" id="1754191.A0A1Y1V737"/>
<organism evidence="8 9">
    <name type="scientific">Piromyces finnis</name>
    <dbReference type="NCBI Taxonomy" id="1754191"/>
    <lineage>
        <taxon>Eukaryota</taxon>
        <taxon>Fungi</taxon>
        <taxon>Fungi incertae sedis</taxon>
        <taxon>Chytridiomycota</taxon>
        <taxon>Chytridiomycota incertae sedis</taxon>
        <taxon>Neocallimastigomycetes</taxon>
        <taxon>Neocallimastigales</taxon>
        <taxon>Neocallimastigaceae</taxon>
        <taxon>Piromyces</taxon>
    </lineage>
</organism>
<dbReference type="PANTHER" id="PTHR46471:SF2">
    <property type="entry name" value="CHITIN DEACETYLASE-RELATED"/>
    <property type="match status" value="1"/>
</dbReference>
<dbReference type="Proteomes" id="UP000193719">
    <property type="component" value="Unassembled WGS sequence"/>
</dbReference>
<dbReference type="GO" id="GO:0016810">
    <property type="term" value="F:hydrolase activity, acting on carbon-nitrogen (but not peptide) bonds"/>
    <property type="evidence" value="ECO:0007669"/>
    <property type="project" value="InterPro"/>
</dbReference>
<reference evidence="8 9" key="1">
    <citation type="submission" date="2016-08" db="EMBL/GenBank/DDBJ databases">
        <title>Genomes of anaerobic fungi encode conserved fungal cellulosomes for biomass hydrolysis.</title>
        <authorList>
            <consortium name="DOE Joint Genome Institute"/>
            <person name="Haitjema C.H."/>
            <person name="Gilmore S.P."/>
            <person name="Henske J.K."/>
            <person name="Solomon K.V."/>
            <person name="De Groot R."/>
            <person name="Kuo A."/>
            <person name="Mondo S.J."/>
            <person name="Salamov A.A."/>
            <person name="Labutti K."/>
            <person name="Zhao Z."/>
            <person name="Chiniquy J."/>
            <person name="Barry K."/>
            <person name="Brewer H.M."/>
            <person name="Purvine S.O."/>
            <person name="Wright A.T."/>
            <person name="Boxma B."/>
            <person name="Van Alen T."/>
            <person name="Hackstein J.H."/>
            <person name="Baker S.E."/>
            <person name="Grigoriev I.V."/>
            <person name="O'Malley M.A."/>
        </authorList>
    </citation>
    <scope>NUCLEOTIDE SEQUENCE [LARGE SCALE GENOMIC DNA]</scope>
    <source>
        <strain evidence="9">finn</strain>
    </source>
</reference>
<dbReference type="InterPro" id="IPR011330">
    <property type="entry name" value="Glyco_hydro/deAcase_b/a-brl"/>
</dbReference>
<gene>
    <name evidence="8" type="ORF">BCR36DRAFT_398422</name>
</gene>
<dbReference type="EMBL" id="MCFH01000030">
    <property type="protein sequence ID" value="ORX47587.1"/>
    <property type="molecule type" value="Genomic_DNA"/>
</dbReference>
<evidence type="ECO:0000256" key="5">
    <source>
        <dbReference type="ARBA" id="ARBA00023277"/>
    </source>
</evidence>
<dbReference type="AlphaFoldDB" id="A0A1Y1V737"/>
<dbReference type="GO" id="GO:0005975">
    <property type="term" value="P:carbohydrate metabolic process"/>
    <property type="evidence" value="ECO:0007669"/>
    <property type="project" value="InterPro"/>
</dbReference>
<keyword evidence="5" id="KW-0119">Carbohydrate metabolism</keyword>
<comment type="caution">
    <text evidence="8">The sequence shown here is derived from an EMBL/GenBank/DDBJ whole genome shotgun (WGS) entry which is preliminary data.</text>
</comment>
<feature type="region of interest" description="Disordered" evidence="6">
    <location>
        <begin position="240"/>
        <end position="267"/>
    </location>
</feature>